<proteinExistence type="predicted"/>
<dbReference type="EMBL" id="QNVT01000020">
    <property type="protein sequence ID" value="REC60819.1"/>
    <property type="molecule type" value="Genomic_DNA"/>
</dbReference>
<protein>
    <submittedName>
        <fullName evidence="1">Uncharacterized protein</fullName>
    </submittedName>
</protein>
<accession>A0A3D9C4Z6</accession>
<comment type="caution">
    <text evidence="1">The sequence shown here is derived from an EMBL/GenBank/DDBJ whole genome shotgun (WGS) entry which is preliminary data.</text>
</comment>
<gene>
    <name evidence="1" type="ORF">DRF65_18615</name>
</gene>
<name>A0A3D9C4Z6_9FLAO</name>
<dbReference type="Proteomes" id="UP000256686">
    <property type="component" value="Unassembled WGS sequence"/>
</dbReference>
<keyword evidence="2" id="KW-1185">Reference proteome</keyword>
<reference evidence="2" key="1">
    <citation type="submission" date="2018-06" db="EMBL/GenBank/DDBJ databases">
        <authorList>
            <person name="Lum Nde A."/>
            <person name="Hugo C."/>
        </authorList>
    </citation>
    <scope>NUCLEOTIDE SEQUENCE [LARGE SCALE GENOMIC DNA]</scope>
    <source>
        <strain evidence="2">1_F178</strain>
    </source>
</reference>
<dbReference type="AlphaFoldDB" id="A0A3D9C4Z6"/>
<evidence type="ECO:0000313" key="2">
    <source>
        <dbReference type="Proteomes" id="UP000256686"/>
    </source>
</evidence>
<sequence length="95" mass="10604">MIFLTASAFKTDGHQKFTEIDVERINVVEKDGTVKMIITNVNKFPSGKEKVNGSAPNKTRKNVQECSFLMKKELNAVALSMTGRRIKTDTVPDCL</sequence>
<evidence type="ECO:0000313" key="1">
    <source>
        <dbReference type="EMBL" id="REC60819.1"/>
    </source>
</evidence>
<dbReference type="RefSeq" id="WP_115972252.1">
    <property type="nucleotide sequence ID" value="NZ_QNVT01000020.1"/>
</dbReference>
<organism evidence="1 2">
    <name type="scientific">Chryseobacterium pennae</name>
    <dbReference type="NCBI Taxonomy" id="2258962"/>
    <lineage>
        <taxon>Bacteria</taxon>
        <taxon>Pseudomonadati</taxon>
        <taxon>Bacteroidota</taxon>
        <taxon>Flavobacteriia</taxon>
        <taxon>Flavobacteriales</taxon>
        <taxon>Weeksellaceae</taxon>
        <taxon>Chryseobacterium group</taxon>
        <taxon>Chryseobacterium</taxon>
    </lineage>
</organism>